<comment type="caution">
    <text evidence="2">The sequence shown here is derived from an EMBL/GenBank/DDBJ whole genome shotgun (WGS) entry which is preliminary data.</text>
</comment>
<proteinExistence type="predicted"/>
<dbReference type="RefSeq" id="WP_003376902.1">
    <property type="nucleotide sequence ID" value="NZ_ACSJ01000007.1"/>
</dbReference>
<dbReference type="EMBL" id="ACSJ01000007">
    <property type="protein sequence ID" value="EES91788.1"/>
    <property type="molecule type" value="Genomic_DNA"/>
</dbReference>
<gene>
    <name evidence="2" type="ORF">CLG_B1302</name>
</gene>
<evidence type="ECO:0000313" key="3">
    <source>
        <dbReference type="Proteomes" id="UP000006160"/>
    </source>
</evidence>
<dbReference type="AlphaFoldDB" id="A0A9P2G8F1"/>
<organism evidence="2 3">
    <name type="scientific">Clostridium botulinum D str. 1873</name>
    <dbReference type="NCBI Taxonomy" id="592027"/>
    <lineage>
        <taxon>Bacteria</taxon>
        <taxon>Bacillati</taxon>
        <taxon>Bacillota</taxon>
        <taxon>Clostridia</taxon>
        <taxon>Eubacteriales</taxon>
        <taxon>Clostridiaceae</taxon>
        <taxon>Clostridium</taxon>
    </lineage>
</organism>
<evidence type="ECO:0000313" key="2">
    <source>
        <dbReference type="EMBL" id="EES91788.1"/>
    </source>
</evidence>
<name>A0A9P2G8F1_CLOBO</name>
<feature type="coiled-coil region" evidence="1">
    <location>
        <begin position="378"/>
        <end position="419"/>
    </location>
</feature>
<sequence length="435" mass="51208">MKLLIDNFYTIRMSSNDLWNITYNKNLGIIYRQCIDKKWSNLFVLQKECNESFATILLPKNKLCLIYQNKDGNIVLSIYSSGQWEHKQILKWKGNKIKKAKLRALYIKNKIHIFYSLNLVSDSSEIVFYQTIDLNLNISNPISIDDTIFSSENPFDINVLDNGSLVILYEKYKNSYELGYKIFNCNNNKWSDFYTIDTNIKPHSYFSLSCNNNTIHCLYVKNSSLENILVHCSGLFLDLNYITIFKNTNNISMPCFFKFKDTIWDIWISNKTIYTCYSNDNGLNIGQIHQEKLPKSLLKSYYISFEDNYSLAFNNSLYVTPDNGLSFFPKILYNLLKNNNSYSKDSHIVSKDIKNYINNVEHKLSDYKKELSHKDKIINKLNSMLKEEKNKLSLYLTKLNNIENNYSSLKSKYDILMDEKLELETHKYRINNSKK</sequence>
<protein>
    <submittedName>
        <fullName evidence="2">Uncharacterized protein</fullName>
    </submittedName>
</protein>
<keyword evidence="1" id="KW-0175">Coiled coil</keyword>
<reference evidence="2 3" key="1">
    <citation type="submission" date="2009-10" db="EMBL/GenBank/DDBJ databases">
        <authorList>
            <person name="Shrivastava S."/>
            <person name="Brinkac L.B."/>
            <person name="Brown J.L."/>
            <person name="Bruce D.B."/>
            <person name="Detter C."/>
            <person name="Green L.D."/>
            <person name="Munk C.A."/>
            <person name="Rogers Y.C."/>
            <person name="Tapia R."/>
            <person name="Saunders E.S."/>
            <person name="Sims D.R."/>
            <person name="Smith L.A."/>
            <person name="Smith T.J."/>
            <person name="Sutton G."/>
            <person name="Brettin T."/>
        </authorList>
    </citation>
    <scope>NUCLEOTIDE SEQUENCE [LARGE SCALE GENOMIC DNA]</scope>
    <source>
        <strain evidence="3">D str. 1873</strain>
    </source>
</reference>
<evidence type="ECO:0000256" key="1">
    <source>
        <dbReference type="SAM" id="Coils"/>
    </source>
</evidence>
<accession>A0A9P2G8F1</accession>
<dbReference type="Proteomes" id="UP000006160">
    <property type="component" value="Unassembled WGS sequence"/>
</dbReference>